<dbReference type="PANTHER" id="PTHR47199">
    <property type="entry name" value="PHOTOSYSTEM II STABILITY/ASSEMBLY FACTOR HCF136, CHLOROPLASTIC"/>
    <property type="match status" value="1"/>
</dbReference>
<reference evidence="5 6" key="1">
    <citation type="submission" date="2018-12" db="EMBL/GenBank/DDBJ databases">
        <title>Hymenobacter gummosus sp. nov., isolated from a spring.</title>
        <authorList>
            <person name="Nie L."/>
        </authorList>
    </citation>
    <scope>NUCLEOTIDE SEQUENCE [LARGE SCALE GENOMIC DNA]</scope>
    <source>
        <strain evidence="5 6">KCTC 52166</strain>
    </source>
</reference>
<dbReference type="GO" id="GO:0015979">
    <property type="term" value="P:photosynthesis"/>
    <property type="evidence" value="ECO:0007669"/>
    <property type="project" value="UniProtKB-KW"/>
</dbReference>
<keyword evidence="1" id="KW-0602">Photosynthesis</keyword>
<dbReference type="InterPro" id="IPR028203">
    <property type="entry name" value="PSII_CF48-like_dom"/>
</dbReference>
<dbReference type="Pfam" id="PF02012">
    <property type="entry name" value="BNR"/>
    <property type="match status" value="1"/>
</dbReference>
<proteinExistence type="predicted"/>
<feature type="signal peptide" evidence="3">
    <location>
        <begin position="1"/>
        <end position="19"/>
    </location>
</feature>
<evidence type="ECO:0000313" key="5">
    <source>
        <dbReference type="EMBL" id="RTQ52278.1"/>
    </source>
</evidence>
<accession>A0A431U6H7</accession>
<evidence type="ECO:0000259" key="4">
    <source>
        <dbReference type="Pfam" id="PF14870"/>
    </source>
</evidence>
<organism evidence="5 6">
    <name type="scientific">Hymenobacter gummosus</name>
    <dbReference type="NCBI Taxonomy" id="1776032"/>
    <lineage>
        <taxon>Bacteria</taxon>
        <taxon>Pseudomonadati</taxon>
        <taxon>Bacteroidota</taxon>
        <taxon>Cytophagia</taxon>
        <taxon>Cytophagales</taxon>
        <taxon>Hymenobacteraceae</taxon>
        <taxon>Hymenobacter</taxon>
    </lineage>
</organism>
<dbReference type="EMBL" id="RXOF01000002">
    <property type="protein sequence ID" value="RTQ52278.1"/>
    <property type="molecule type" value="Genomic_DNA"/>
</dbReference>
<dbReference type="GO" id="GO:0009523">
    <property type="term" value="C:photosystem II"/>
    <property type="evidence" value="ECO:0007669"/>
    <property type="project" value="UniProtKB-KW"/>
</dbReference>
<feature type="domain" description="Photosynthesis system II assembly factor Ycf48/Hcf136-like" evidence="4">
    <location>
        <begin position="38"/>
        <end position="177"/>
    </location>
</feature>
<evidence type="ECO:0000313" key="6">
    <source>
        <dbReference type="Proteomes" id="UP000282184"/>
    </source>
</evidence>
<dbReference type="Pfam" id="PF14870">
    <property type="entry name" value="PSII_BNR"/>
    <property type="match status" value="1"/>
</dbReference>
<comment type="caution">
    <text evidence="5">The sequence shown here is derived from an EMBL/GenBank/DDBJ whole genome shotgun (WGS) entry which is preliminary data.</text>
</comment>
<dbReference type="InterPro" id="IPR002860">
    <property type="entry name" value="BNR_rpt"/>
</dbReference>
<feature type="chain" id="PRO_5019314020" evidence="3">
    <location>
        <begin position="20"/>
        <end position="452"/>
    </location>
</feature>
<evidence type="ECO:0000256" key="2">
    <source>
        <dbReference type="ARBA" id="ARBA00023276"/>
    </source>
</evidence>
<dbReference type="AlphaFoldDB" id="A0A431U6H7"/>
<dbReference type="InterPro" id="IPR015943">
    <property type="entry name" value="WD40/YVTN_repeat-like_dom_sf"/>
</dbReference>
<dbReference type="SUPFAM" id="SSF110296">
    <property type="entry name" value="Oligoxyloglucan reducing end-specific cellobiohydrolase"/>
    <property type="match status" value="1"/>
</dbReference>
<evidence type="ECO:0000256" key="1">
    <source>
        <dbReference type="ARBA" id="ARBA00022531"/>
    </source>
</evidence>
<dbReference type="NCBIfam" id="TIGR04183">
    <property type="entry name" value="Por_Secre_tail"/>
    <property type="match status" value="1"/>
</dbReference>
<name>A0A431U6H7_9BACT</name>
<dbReference type="Proteomes" id="UP000282184">
    <property type="component" value="Unassembled WGS sequence"/>
</dbReference>
<gene>
    <name evidence="5" type="ORF">EJV47_04435</name>
</gene>
<sequence>MKRTLLLFGLLAGSLSASGQWLSRPIQFARPSNFNLIISAIDANVAWTTVVEENAVLTGRSRWFARTTDGGQNWLLREVMSPAEFITDFQALDANTAWAALASSTGTPGVNGKHLLKTTDGGQTWWRGSNLSQFVSTSSFPTYVRFFNATEGVTIGETVGGRFEIYTTSNGGGTWVTVPAGNIPAAQSGEIIYRGRPRIALAGTSVWFTTNLGRVFYSANAGQNWAVSDPGLFPDDVQAMAFRDARNGLIVCSAGSLLRTGDGGVSWTFVQPTGAYRGVGLDAVPGTRTYVATGFASLSTSPGSGAGSSYSTDDGQTWTPLETNLNHALVDFVSPTVGWSAALTVDTSGFIVGGTGMNKYSGPALATARLQTLAVQVMPNPSADGQFRLHLPAGPAAELRVHDALGRLLLTRQLPASPGAPVTLDLSPYRAGVYTLDVRSAAGEARHKLVIQ</sequence>
<dbReference type="InterPro" id="IPR026444">
    <property type="entry name" value="Secre_tail"/>
</dbReference>
<dbReference type="OrthoDB" id="610388at2"/>
<keyword evidence="2" id="KW-0604">Photosystem II</keyword>
<evidence type="ECO:0000256" key="3">
    <source>
        <dbReference type="SAM" id="SignalP"/>
    </source>
</evidence>
<keyword evidence="3" id="KW-0732">Signal</keyword>
<dbReference type="Gene3D" id="2.130.10.10">
    <property type="entry name" value="YVTN repeat-like/Quinoprotein amine dehydrogenase"/>
    <property type="match status" value="2"/>
</dbReference>
<dbReference type="PANTHER" id="PTHR47199:SF2">
    <property type="entry name" value="PHOTOSYSTEM II STABILITY_ASSEMBLY FACTOR HCF136, CHLOROPLASTIC"/>
    <property type="match status" value="1"/>
</dbReference>
<protein>
    <submittedName>
        <fullName evidence="5">T9SS type A sorting domain-containing protein</fullName>
    </submittedName>
</protein>
<keyword evidence="6" id="KW-1185">Reference proteome</keyword>
<dbReference type="RefSeq" id="WP_126691935.1">
    <property type="nucleotide sequence ID" value="NZ_RXOF01000002.1"/>
</dbReference>